<reference evidence="1 2" key="2">
    <citation type="submission" date="2018-06" db="EMBL/GenBank/DDBJ databases">
        <authorList>
            <person name="Zhirakovskaya E."/>
        </authorList>
    </citation>
    <scope>NUCLEOTIDE SEQUENCE [LARGE SCALE GENOMIC DNA]</scope>
    <source>
        <strain evidence="1 2">FBKL4.011</strain>
    </source>
</reference>
<dbReference type="EMBL" id="QJKK01000003">
    <property type="protein sequence ID" value="RAL25719.1"/>
    <property type="molecule type" value="Genomic_DNA"/>
</dbReference>
<protein>
    <submittedName>
        <fullName evidence="1">Uncharacterized protein</fullName>
    </submittedName>
</protein>
<keyword evidence="2" id="KW-1185">Reference proteome</keyword>
<dbReference type="AlphaFoldDB" id="A0A364K5X8"/>
<organism evidence="1 2">
    <name type="scientific">Thermoflavimicrobium daqui</name>
    <dbReference type="NCBI Taxonomy" id="2137476"/>
    <lineage>
        <taxon>Bacteria</taxon>
        <taxon>Bacillati</taxon>
        <taxon>Bacillota</taxon>
        <taxon>Bacilli</taxon>
        <taxon>Bacillales</taxon>
        <taxon>Thermoactinomycetaceae</taxon>
        <taxon>Thermoflavimicrobium</taxon>
    </lineage>
</organism>
<dbReference type="RefSeq" id="WP_113658333.1">
    <property type="nucleotide sequence ID" value="NZ_KZ845665.1"/>
</dbReference>
<name>A0A364K5X8_9BACL</name>
<evidence type="ECO:0000313" key="1">
    <source>
        <dbReference type="EMBL" id="RAL25719.1"/>
    </source>
</evidence>
<dbReference type="Proteomes" id="UP000251213">
    <property type="component" value="Unassembled WGS sequence"/>
</dbReference>
<dbReference type="OrthoDB" id="2989126at2"/>
<proteinExistence type="predicted"/>
<sequence length="173" mass="20302">MRVFSHGSNVNFNESTREMFAKDLNEIIRGYIEGKESVLFGTIDLDKEAIYVFGRAQQIDVDEQKNRFAVTYTQMEKPLAEKIEMPFENLEISHEALFDIIDEKQGQVQYRVIYVSFWNEDEKEEMTYFFADEYQVSHPLECVASFWEQVTNVGRDVDFTMTGCSAFDRKSHL</sequence>
<accession>A0A364K5X8</accession>
<reference evidence="1 2" key="1">
    <citation type="submission" date="2018-06" db="EMBL/GenBank/DDBJ databases">
        <title>Thermoflavimicrobium daqus sp. nov., a thermophilic microbe isolated from Moutai-flavour Daqu.</title>
        <authorList>
            <person name="Wang X."/>
            <person name="Zhou H."/>
        </authorList>
    </citation>
    <scope>NUCLEOTIDE SEQUENCE [LARGE SCALE GENOMIC DNA]</scope>
    <source>
        <strain evidence="1 2">FBKL4.011</strain>
    </source>
</reference>
<evidence type="ECO:0000313" key="2">
    <source>
        <dbReference type="Proteomes" id="UP000251213"/>
    </source>
</evidence>
<gene>
    <name evidence="1" type="ORF">DL897_06495</name>
</gene>
<comment type="caution">
    <text evidence="1">The sequence shown here is derived from an EMBL/GenBank/DDBJ whole genome shotgun (WGS) entry which is preliminary data.</text>
</comment>